<dbReference type="Proteomes" id="UP001149813">
    <property type="component" value="Unassembled WGS sequence"/>
</dbReference>
<evidence type="ECO:0000256" key="7">
    <source>
        <dbReference type="SAM" id="MobiDB-lite"/>
    </source>
</evidence>
<feature type="transmembrane region" description="Helical" evidence="8">
    <location>
        <begin position="108"/>
        <end position="132"/>
    </location>
</feature>
<keyword evidence="6 8" id="KW-0472">Membrane</keyword>
<organism evidence="9 10">
    <name type="scientific">Coemansia erecta</name>
    <dbReference type="NCBI Taxonomy" id="147472"/>
    <lineage>
        <taxon>Eukaryota</taxon>
        <taxon>Fungi</taxon>
        <taxon>Fungi incertae sedis</taxon>
        <taxon>Zoopagomycota</taxon>
        <taxon>Kickxellomycotina</taxon>
        <taxon>Kickxellomycetes</taxon>
        <taxon>Kickxellales</taxon>
        <taxon>Kickxellaceae</taxon>
        <taxon>Coemansia</taxon>
    </lineage>
</organism>
<protein>
    <recommendedName>
        <fullName evidence="11">INSIG-domain-containing protein</fullName>
    </recommendedName>
</protein>
<feature type="transmembrane region" description="Helical" evidence="8">
    <location>
        <begin position="300"/>
        <end position="321"/>
    </location>
</feature>
<evidence type="ECO:0008006" key="11">
    <source>
        <dbReference type="Google" id="ProtNLM"/>
    </source>
</evidence>
<evidence type="ECO:0000256" key="4">
    <source>
        <dbReference type="ARBA" id="ARBA00022824"/>
    </source>
</evidence>
<dbReference type="Pfam" id="PF07281">
    <property type="entry name" value="INSIG"/>
    <property type="match status" value="1"/>
</dbReference>
<evidence type="ECO:0000256" key="3">
    <source>
        <dbReference type="ARBA" id="ARBA00022692"/>
    </source>
</evidence>
<dbReference type="PANTHER" id="PTHR15301">
    <property type="entry name" value="INSULIN-INDUCED GENE 1"/>
    <property type="match status" value="1"/>
</dbReference>
<feature type="compositionally biased region" description="Basic residues" evidence="7">
    <location>
        <begin position="77"/>
        <end position="89"/>
    </location>
</feature>
<evidence type="ECO:0000256" key="5">
    <source>
        <dbReference type="ARBA" id="ARBA00022989"/>
    </source>
</evidence>
<comment type="similarity">
    <text evidence="2">Belongs to the INSIG family.</text>
</comment>
<keyword evidence="4" id="KW-0256">Endoplasmic reticulum</keyword>
<feature type="transmembrane region" description="Helical" evidence="8">
    <location>
        <begin position="184"/>
        <end position="204"/>
    </location>
</feature>
<feature type="region of interest" description="Disordered" evidence="7">
    <location>
        <begin position="59"/>
        <end position="98"/>
    </location>
</feature>
<feature type="transmembrane region" description="Helical" evidence="8">
    <location>
        <begin position="269"/>
        <end position="288"/>
    </location>
</feature>
<evidence type="ECO:0000256" key="2">
    <source>
        <dbReference type="ARBA" id="ARBA00007475"/>
    </source>
</evidence>
<gene>
    <name evidence="9" type="ORF">LPJ53_000551</name>
</gene>
<keyword evidence="3 8" id="KW-0812">Transmembrane</keyword>
<feature type="transmembrane region" description="Helical" evidence="8">
    <location>
        <begin position="216"/>
        <end position="237"/>
    </location>
</feature>
<evidence type="ECO:0000256" key="6">
    <source>
        <dbReference type="ARBA" id="ARBA00023136"/>
    </source>
</evidence>
<feature type="compositionally biased region" description="Polar residues" evidence="7">
    <location>
        <begin position="1"/>
        <end position="16"/>
    </location>
</feature>
<name>A0A9W7Y7I2_9FUNG</name>
<keyword evidence="5 8" id="KW-1133">Transmembrane helix</keyword>
<dbReference type="EMBL" id="JANBOJ010000009">
    <property type="protein sequence ID" value="KAJ1725222.1"/>
    <property type="molecule type" value="Genomic_DNA"/>
</dbReference>
<reference evidence="9" key="1">
    <citation type="submission" date="2022-07" db="EMBL/GenBank/DDBJ databases">
        <title>Phylogenomic reconstructions and comparative analyses of Kickxellomycotina fungi.</title>
        <authorList>
            <person name="Reynolds N.K."/>
            <person name="Stajich J.E."/>
            <person name="Barry K."/>
            <person name="Grigoriev I.V."/>
            <person name="Crous P."/>
            <person name="Smith M.E."/>
        </authorList>
    </citation>
    <scope>NUCLEOTIDE SEQUENCE</scope>
    <source>
        <strain evidence="9">NBRC 32514</strain>
    </source>
</reference>
<feature type="transmembrane region" description="Helical" evidence="8">
    <location>
        <begin position="243"/>
        <end position="262"/>
    </location>
</feature>
<proteinExistence type="inferred from homology"/>
<keyword evidence="10" id="KW-1185">Reference proteome</keyword>
<dbReference type="GO" id="GO:0005789">
    <property type="term" value="C:endoplasmic reticulum membrane"/>
    <property type="evidence" value="ECO:0007669"/>
    <property type="project" value="UniProtKB-SubCell"/>
</dbReference>
<dbReference type="AlphaFoldDB" id="A0A9W7Y7I2"/>
<dbReference type="OrthoDB" id="205546at2759"/>
<evidence type="ECO:0000256" key="1">
    <source>
        <dbReference type="ARBA" id="ARBA00004477"/>
    </source>
</evidence>
<dbReference type="GO" id="GO:0016126">
    <property type="term" value="P:sterol biosynthetic process"/>
    <property type="evidence" value="ECO:0007669"/>
    <property type="project" value="TreeGrafter"/>
</dbReference>
<feature type="region of interest" description="Disordered" evidence="7">
    <location>
        <begin position="1"/>
        <end position="25"/>
    </location>
</feature>
<accession>A0A9W7Y7I2</accession>
<dbReference type="PANTHER" id="PTHR15301:SF3">
    <property type="entry name" value="PROTEIN NSG1-RELATED"/>
    <property type="match status" value="1"/>
</dbReference>
<evidence type="ECO:0000256" key="8">
    <source>
        <dbReference type="SAM" id="Phobius"/>
    </source>
</evidence>
<evidence type="ECO:0000313" key="9">
    <source>
        <dbReference type="EMBL" id="KAJ1725222.1"/>
    </source>
</evidence>
<comment type="subcellular location">
    <subcellularLocation>
        <location evidence="1">Endoplasmic reticulum membrane</location>
        <topology evidence="1">Multi-pass membrane protein</topology>
    </subcellularLocation>
</comment>
<dbReference type="InterPro" id="IPR025929">
    <property type="entry name" value="INSIG_fam"/>
</dbReference>
<evidence type="ECO:0000313" key="10">
    <source>
        <dbReference type="Proteomes" id="UP001149813"/>
    </source>
</evidence>
<comment type="caution">
    <text evidence="9">The sequence shown here is derived from an EMBL/GenBank/DDBJ whole genome shotgun (WGS) entry which is preliminary data.</text>
</comment>
<sequence length="360" mass="39946">MYPSNSACSQRTNSADGESDDSGELWISPKISRAATLQSEPRESADTLLSQVAALRHVHSETARSTSTPMPTEKQRVHTRRKAHVRKQRQQQQRQQDDMPELSLARVIAWYVPRVVLLFLIGWVCSAGVQLIHAQQQQRADSSDSSDSDETDGEFPYESLFGWQTAGSGDLTRDLIGRVLAQAAWSNGISGLLTVLVGLMYPYVDYKWRGSSQRPHVDWYSILRCVGGFLGVNYAALKLPFESANQSALILIIISMGLWTVCDGTLRGWLLSMNAALMATWLLYVHALTNLDSLFTRDDYLRLLSCLPSVLFTYCLMAGIIGRRLASKSPLWSMHLLPSTVELAQQRSLGTVSSSASGFI</sequence>